<name>A0A0B0EGN9_9BACT</name>
<dbReference type="InterPro" id="IPR027417">
    <property type="entry name" value="P-loop_NTPase"/>
</dbReference>
<dbReference type="PATRIC" id="fig|237368.3.peg.4319"/>
<dbReference type="NCBIfam" id="TIGR00017">
    <property type="entry name" value="cmk"/>
    <property type="match status" value="1"/>
</dbReference>
<evidence type="ECO:0000313" key="10">
    <source>
        <dbReference type="EMBL" id="KHE90258.1"/>
    </source>
</evidence>
<comment type="catalytic activity">
    <reaction evidence="6 8">
        <text>dCMP + ATP = dCDP + ADP</text>
        <dbReference type="Rhea" id="RHEA:25094"/>
        <dbReference type="ChEBI" id="CHEBI:30616"/>
        <dbReference type="ChEBI" id="CHEBI:57566"/>
        <dbReference type="ChEBI" id="CHEBI:58593"/>
        <dbReference type="ChEBI" id="CHEBI:456216"/>
        <dbReference type="EC" id="2.7.4.25"/>
    </reaction>
</comment>
<evidence type="ECO:0000256" key="4">
    <source>
        <dbReference type="ARBA" id="ARBA00022777"/>
    </source>
</evidence>
<dbReference type="InterPro" id="IPR003136">
    <property type="entry name" value="Cytidylate_kin"/>
</dbReference>
<evidence type="ECO:0000256" key="6">
    <source>
        <dbReference type="ARBA" id="ARBA00047615"/>
    </source>
</evidence>
<keyword evidence="3 8" id="KW-0547">Nucleotide-binding</keyword>
<dbReference type="GO" id="GO:0005737">
    <property type="term" value="C:cytoplasm"/>
    <property type="evidence" value="ECO:0007669"/>
    <property type="project" value="UniProtKB-SubCell"/>
</dbReference>
<dbReference type="GO" id="GO:0006220">
    <property type="term" value="P:pyrimidine nucleotide metabolic process"/>
    <property type="evidence" value="ECO:0007669"/>
    <property type="project" value="UniProtKB-UniRule"/>
</dbReference>
<feature type="binding site" evidence="8">
    <location>
        <begin position="7"/>
        <end position="15"/>
    </location>
    <ligand>
        <name>ATP</name>
        <dbReference type="ChEBI" id="CHEBI:30616"/>
    </ligand>
</feature>
<accession>A0A0B0EGN9</accession>
<sequence>MIIAIDGPAGSGKSTAAKGLAERLGFTYLDSGAMYRAFTWKVSSSGADFSDKERLRKLLDETSIRIECSADGSEVFVDGVNVTREIRHPSITENIHHVSSLDFVRKKMVDLQRDFARGKDIIAEGRDMCSVVFPDADKKIYMDADVKERAKRRYSELRAFNDEGSIDNVVEDIVQRDHRDSTRQFAPLKRDPDALYLDTTSLGAEDVVNILVKEIEKEQQKD</sequence>
<dbReference type="GO" id="GO:0005524">
    <property type="term" value="F:ATP binding"/>
    <property type="evidence" value="ECO:0007669"/>
    <property type="project" value="UniProtKB-UniRule"/>
</dbReference>
<evidence type="ECO:0000256" key="8">
    <source>
        <dbReference type="HAMAP-Rule" id="MF_00238"/>
    </source>
</evidence>
<dbReference type="Gene3D" id="3.40.50.300">
    <property type="entry name" value="P-loop containing nucleotide triphosphate hydrolases"/>
    <property type="match status" value="1"/>
</dbReference>
<dbReference type="InterPro" id="IPR011994">
    <property type="entry name" value="Cytidylate_kinase_dom"/>
</dbReference>
<dbReference type="eggNOG" id="COG0283">
    <property type="taxonomic scope" value="Bacteria"/>
</dbReference>
<evidence type="ECO:0000313" key="11">
    <source>
        <dbReference type="Proteomes" id="UP000030652"/>
    </source>
</evidence>
<reference evidence="10 11" key="1">
    <citation type="submission" date="2014-10" db="EMBL/GenBank/DDBJ databases">
        <title>Draft genome of anammox bacterium scalindua brodae, obtained using differential coverage binning of sequence data from two enrichment reactors.</title>
        <authorList>
            <person name="Speth D.R."/>
            <person name="Russ L."/>
            <person name="Kartal B."/>
            <person name="Op den Camp H.J."/>
            <person name="Dutilh B.E."/>
            <person name="Jetten M.S."/>
        </authorList>
    </citation>
    <scope>NUCLEOTIDE SEQUENCE [LARGE SCALE GENOMIC DNA]</scope>
    <source>
        <strain evidence="10">RU1</strain>
    </source>
</reference>
<dbReference type="EMBL" id="JRYO01000274">
    <property type="protein sequence ID" value="KHE90258.1"/>
    <property type="molecule type" value="Genomic_DNA"/>
</dbReference>
<evidence type="ECO:0000256" key="2">
    <source>
        <dbReference type="ARBA" id="ARBA00022679"/>
    </source>
</evidence>
<dbReference type="CDD" id="cd02020">
    <property type="entry name" value="CMPK"/>
    <property type="match status" value="1"/>
</dbReference>
<evidence type="ECO:0000256" key="3">
    <source>
        <dbReference type="ARBA" id="ARBA00022741"/>
    </source>
</evidence>
<protein>
    <recommendedName>
        <fullName evidence="8">Cytidylate kinase</fullName>
        <shortName evidence="8">CK</shortName>
        <ecNumber evidence="8">2.7.4.25</ecNumber>
    </recommendedName>
    <alternativeName>
        <fullName evidence="8">Cytidine monophosphate kinase</fullName>
        <shortName evidence="8">CMP kinase</shortName>
    </alternativeName>
</protein>
<dbReference type="EC" id="2.7.4.25" evidence="8"/>
<keyword evidence="2 8" id="KW-0808">Transferase</keyword>
<dbReference type="HAMAP" id="MF_00238">
    <property type="entry name" value="Cytidyl_kinase_type1"/>
    <property type="match status" value="1"/>
</dbReference>
<keyword evidence="4 8" id="KW-0418">Kinase</keyword>
<evidence type="ECO:0000259" key="9">
    <source>
        <dbReference type="Pfam" id="PF02224"/>
    </source>
</evidence>
<organism evidence="10 11">
    <name type="scientific">Candidatus Scalindua brodae</name>
    <dbReference type="NCBI Taxonomy" id="237368"/>
    <lineage>
        <taxon>Bacteria</taxon>
        <taxon>Pseudomonadati</taxon>
        <taxon>Planctomycetota</taxon>
        <taxon>Candidatus Brocadiia</taxon>
        <taxon>Candidatus Brocadiales</taxon>
        <taxon>Candidatus Scalinduaceae</taxon>
        <taxon>Candidatus Scalindua</taxon>
    </lineage>
</organism>
<comment type="subcellular location">
    <subcellularLocation>
        <location evidence="8">Cytoplasm</location>
    </subcellularLocation>
</comment>
<proteinExistence type="inferred from homology"/>
<evidence type="ECO:0000256" key="7">
    <source>
        <dbReference type="ARBA" id="ARBA00048478"/>
    </source>
</evidence>
<evidence type="ECO:0000256" key="5">
    <source>
        <dbReference type="ARBA" id="ARBA00022840"/>
    </source>
</evidence>
<keyword evidence="5 8" id="KW-0067">ATP-binding</keyword>
<feature type="domain" description="Cytidylate kinase" evidence="9">
    <location>
        <begin position="3"/>
        <end position="216"/>
    </location>
</feature>
<comment type="catalytic activity">
    <reaction evidence="7 8">
        <text>CMP + ATP = CDP + ADP</text>
        <dbReference type="Rhea" id="RHEA:11600"/>
        <dbReference type="ChEBI" id="CHEBI:30616"/>
        <dbReference type="ChEBI" id="CHEBI:58069"/>
        <dbReference type="ChEBI" id="CHEBI:60377"/>
        <dbReference type="ChEBI" id="CHEBI:456216"/>
        <dbReference type="EC" id="2.7.4.25"/>
    </reaction>
</comment>
<keyword evidence="8" id="KW-0963">Cytoplasm</keyword>
<comment type="caution">
    <text evidence="10">The sequence shown here is derived from an EMBL/GenBank/DDBJ whole genome shotgun (WGS) entry which is preliminary data.</text>
</comment>
<dbReference type="Proteomes" id="UP000030652">
    <property type="component" value="Unassembled WGS sequence"/>
</dbReference>
<dbReference type="GO" id="GO:0036431">
    <property type="term" value="F:dCMP kinase activity"/>
    <property type="evidence" value="ECO:0007669"/>
    <property type="project" value="InterPro"/>
</dbReference>
<comment type="similarity">
    <text evidence="1 8">Belongs to the cytidylate kinase family. Type 1 subfamily.</text>
</comment>
<gene>
    <name evidence="8" type="primary">cmk</name>
    <name evidence="10" type="ORF">SCABRO_04021</name>
</gene>
<dbReference type="SUPFAM" id="SSF52540">
    <property type="entry name" value="P-loop containing nucleoside triphosphate hydrolases"/>
    <property type="match status" value="1"/>
</dbReference>
<evidence type="ECO:0000256" key="1">
    <source>
        <dbReference type="ARBA" id="ARBA00009427"/>
    </source>
</evidence>
<dbReference type="GO" id="GO:0036430">
    <property type="term" value="F:CMP kinase activity"/>
    <property type="evidence" value="ECO:0007669"/>
    <property type="project" value="RHEA"/>
</dbReference>
<dbReference type="AlphaFoldDB" id="A0A0B0EGN9"/>
<dbReference type="Pfam" id="PF02224">
    <property type="entry name" value="Cytidylate_kin"/>
    <property type="match status" value="1"/>
</dbReference>